<dbReference type="PROSITE" id="PS50157">
    <property type="entry name" value="ZINC_FINGER_C2H2_2"/>
    <property type="match status" value="1"/>
</dbReference>
<dbReference type="PANTHER" id="PTHR24403:SF67">
    <property type="entry name" value="FI01116P-RELATED"/>
    <property type="match status" value="1"/>
</dbReference>
<dbReference type="SMART" id="SM00692">
    <property type="entry name" value="DM3"/>
    <property type="match status" value="1"/>
</dbReference>
<dbReference type="GO" id="GO:0008270">
    <property type="term" value="F:zinc ion binding"/>
    <property type="evidence" value="ECO:0007669"/>
    <property type="project" value="UniProtKB-KW"/>
</dbReference>
<evidence type="ECO:0000256" key="2">
    <source>
        <dbReference type="ARBA" id="ARBA00022737"/>
    </source>
</evidence>
<dbReference type="InterPro" id="IPR013087">
    <property type="entry name" value="Znf_C2H2_type"/>
</dbReference>
<keyword evidence="12" id="KW-1185">Reference proteome</keyword>
<evidence type="ECO:0000256" key="5">
    <source>
        <dbReference type="ARBA" id="ARBA00023125"/>
    </source>
</evidence>
<reference evidence="11 12" key="1">
    <citation type="submission" date="2019-01" db="EMBL/GenBank/DDBJ databases">
        <authorList>
            <person name="Sayadi A."/>
        </authorList>
    </citation>
    <scope>NUCLEOTIDE SEQUENCE [LARGE SCALE GENOMIC DNA]</scope>
</reference>
<sequence length="960" mass="109195">MVKCCAVCKTRFRHDEGRSYHRFPNDHETRTQWLQILGKENLHITKNTFVCSDHFAADSFEKKNSERVYLKKDAVPCPSRQDQQLPSKDRGLDKHPQLEFVNVMEDMYSGESSKSKFTRRKTAQSPSSSTDSAPELDNLPDSVFTLKQELTTHYDAESPSASGSAPKLENSPESIVIVKEELTTPYDAQSSSSTASLLKLENLPESIVTVKEELTAHYDAQSPSASGSASKVENSPESIVIVKEELTTHYDAQSSSSTASVPKLEYLPESIVTVKEELTTNYDAQSSSACGSPPKLENFPESIVTVKSVEQELTTHYDVPSSSCSSTDSAPELENLPEITMGQELSVREKIRMKIQATQTNADRNSFSCYYCNYTFLSKHRLIDHMKVHKTKKNMLDCDPCRGRSRGSRTCLRCNAKFRRQITLDEHILKTHPNFVATVTSKVFECKLCAFKTTIGRSFKEHLFKHPEVNTNYKLKTCTHCDATFRCKTSLDYHLIRKHPDFISSVTNKLHKCTKCSFVTVKSSHLKGHMSTHSETPVNDTLWNCLHCEAMFKRKASLDNHTIKNHPNFISTITNRVHKCSKCSYETTMRGHLKNHLLTHVETPTLCTCLHCTETFKNKLFLDDHIVKKHPIFIASVTSKIHECTLCPFKTTRISTFKEHVLEHPEINTNRKSTTCTQCNVTFNRKIALDNHIVKKHPNLTSSVTNKIHKCTKCSYKTTINSSFKRHLLKHPQTNTPSVINKIHKRIETSDKQVLRTCAICYLAFKNKISLDDHIVKKHPNFIPCVTSKIHECTQCTYKTTVSGRFTEHLLKHSKTNPYFIHKISTCKHCNATFKSKSSLDNHIIKKHPSFISSVTNKIHKCTKCKFATVKISHLKAHLSTHSKTPANDNIWKCLHCEATFKRKASLDNHTIKNHPNFISTITNRVHKCTKCTFKTTIRGHLKYHLSKHSETSCYPSPKT</sequence>
<dbReference type="Proteomes" id="UP000410492">
    <property type="component" value="Unassembled WGS sequence"/>
</dbReference>
<dbReference type="SMART" id="SM00355">
    <property type="entry name" value="ZnF_C2H2"/>
    <property type="match status" value="17"/>
</dbReference>
<dbReference type="GO" id="GO:0045944">
    <property type="term" value="P:positive regulation of transcription by RNA polymerase II"/>
    <property type="evidence" value="ECO:0007669"/>
    <property type="project" value="TreeGrafter"/>
</dbReference>
<name>A0A653BYP7_CALMS</name>
<evidence type="ECO:0000313" key="11">
    <source>
        <dbReference type="EMBL" id="VEN40748.1"/>
    </source>
</evidence>
<dbReference type="InterPro" id="IPR036236">
    <property type="entry name" value="Znf_C2H2_sf"/>
</dbReference>
<dbReference type="Gene3D" id="6.20.210.20">
    <property type="entry name" value="THAP domain"/>
    <property type="match status" value="1"/>
</dbReference>
<dbReference type="PROSITE" id="PS50950">
    <property type="entry name" value="ZF_THAP"/>
    <property type="match status" value="1"/>
</dbReference>
<evidence type="ECO:0000256" key="4">
    <source>
        <dbReference type="ARBA" id="ARBA00022833"/>
    </source>
</evidence>
<dbReference type="PANTHER" id="PTHR24403">
    <property type="entry name" value="ZINC FINGER PROTEIN"/>
    <property type="match status" value="1"/>
</dbReference>
<organism evidence="11 12">
    <name type="scientific">Callosobruchus maculatus</name>
    <name type="common">Southern cowpea weevil</name>
    <name type="synonym">Pulse bruchid</name>
    <dbReference type="NCBI Taxonomy" id="64391"/>
    <lineage>
        <taxon>Eukaryota</taxon>
        <taxon>Metazoa</taxon>
        <taxon>Ecdysozoa</taxon>
        <taxon>Arthropoda</taxon>
        <taxon>Hexapoda</taxon>
        <taxon>Insecta</taxon>
        <taxon>Pterygota</taxon>
        <taxon>Neoptera</taxon>
        <taxon>Endopterygota</taxon>
        <taxon>Coleoptera</taxon>
        <taxon>Polyphaga</taxon>
        <taxon>Cucujiformia</taxon>
        <taxon>Chrysomeloidea</taxon>
        <taxon>Chrysomelidae</taxon>
        <taxon>Bruchinae</taxon>
        <taxon>Bruchini</taxon>
        <taxon>Callosobruchus</taxon>
    </lineage>
</organism>
<evidence type="ECO:0000259" key="9">
    <source>
        <dbReference type="PROSITE" id="PS50157"/>
    </source>
</evidence>
<keyword evidence="1" id="KW-0479">Metal-binding</keyword>
<protein>
    <recommendedName>
        <fullName evidence="13">THAP-type domain-containing protein</fullName>
    </recommendedName>
</protein>
<evidence type="ECO:0000259" key="10">
    <source>
        <dbReference type="PROSITE" id="PS50950"/>
    </source>
</evidence>
<dbReference type="AlphaFoldDB" id="A0A653BYP7"/>
<feature type="domain" description="THAP-type" evidence="10">
    <location>
        <begin position="1"/>
        <end position="79"/>
    </location>
</feature>
<dbReference type="SUPFAM" id="SSF57716">
    <property type="entry name" value="Glucocorticoid receptor-like (DNA-binding domain)"/>
    <property type="match status" value="1"/>
</dbReference>
<dbReference type="PROSITE" id="PS00028">
    <property type="entry name" value="ZINC_FINGER_C2H2_1"/>
    <property type="match status" value="9"/>
</dbReference>
<dbReference type="Gene3D" id="3.30.160.60">
    <property type="entry name" value="Classic Zinc Finger"/>
    <property type="match status" value="8"/>
</dbReference>
<keyword evidence="5 7" id="KW-0238">DNA-binding</keyword>
<accession>A0A653BYP7</accession>
<feature type="compositionally biased region" description="Polar residues" evidence="8">
    <location>
        <begin position="123"/>
        <end position="132"/>
    </location>
</feature>
<dbReference type="InterPro" id="IPR006612">
    <property type="entry name" value="THAP_Znf"/>
</dbReference>
<dbReference type="EMBL" id="CAACVG010006639">
    <property type="protein sequence ID" value="VEN40748.1"/>
    <property type="molecule type" value="Genomic_DNA"/>
</dbReference>
<dbReference type="Pfam" id="PF00096">
    <property type="entry name" value="zf-C2H2"/>
    <property type="match status" value="1"/>
</dbReference>
<dbReference type="InterPro" id="IPR038441">
    <property type="entry name" value="THAP_Znf_sf"/>
</dbReference>
<evidence type="ECO:0000256" key="3">
    <source>
        <dbReference type="ARBA" id="ARBA00022771"/>
    </source>
</evidence>
<feature type="region of interest" description="Disordered" evidence="8">
    <location>
        <begin position="111"/>
        <end position="139"/>
    </location>
</feature>
<dbReference type="SMART" id="SM00980">
    <property type="entry name" value="THAP"/>
    <property type="match status" value="1"/>
</dbReference>
<keyword evidence="4" id="KW-0862">Zinc</keyword>
<evidence type="ECO:0000313" key="12">
    <source>
        <dbReference type="Proteomes" id="UP000410492"/>
    </source>
</evidence>
<keyword evidence="2" id="KW-0677">Repeat</keyword>
<evidence type="ECO:0008006" key="13">
    <source>
        <dbReference type="Google" id="ProtNLM"/>
    </source>
</evidence>
<dbReference type="OrthoDB" id="3561125at2759"/>
<evidence type="ECO:0000256" key="8">
    <source>
        <dbReference type="SAM" id="MobiDB-lite"/>
    </source>
</evidence>
<dbReference type="Pfam" id="PF05485">
    <property type="entry name" value="THAP"/>
    <property type="match status" value="1"/>
</dbReference>
<proteinExistence type="predicted"/>
<evidence type="ECO:0000256" key="1">
    <source>
        <dbReference type="ARBA" id="ARBA00022723"/>
    </source>
</evidence>
<dbReference type="InterPro" id="IPR050688">
    <property type="entry name" value="Zinc_finger/UBP_domain"/>
</dbReference>
<evidence type="ECO:0000256" key="6">
    <source>
        <dbReference type="PROSITE-ProRule" id="PRU00042"/>
    </source>
</evidence>
<gene>
    <name evidence="11" type="ORF">CALMAC_LOCUS4814</name>
</gene>
<feature type="region of interest" description="Disordered" evidence="8">
    <location>
        <begin position="72"/>
        <end position="95"/>
    </location>
</feature>
<dbReference type="GO" id="GO:0003677">
    <property type="term" value="F:DNA binding"/>
    <property type="evidence" value="ECO:0007669"/>
    <property type="project" value="UniProtKB-UniRule"/>
</dbReference>
<dbReference type="GO" id="GO:0005634">
    <property type="term" value="C:nucleus"/>
    <property type="evidence" value="ECO:0007669"/>
    <property type="project" value="TreeGrafter"/>
</dbReference>
<keyword evidence="3 6" id="KW-0863">Zinc-finger</keyword>
<evidence type="ECO:0000256" key="7">
    <source>
        <dbReference type="PROSITE-ProRule" id="PRU00309"/>
    </source>
</evidence>
<feature type="domain" description="C2H2-type" evidence="9">
    <location>
        <begin position="367"/>
        <end position="394"/>
    </location>
</feature>
<dbReference type="SUPFAM" id="SSF57667">
    <property type="entry name" value="beta-beta-alpha zinc fingers"/>
    <property type="match status" value="1"/>
</dbReference>